<evidence type="ECO:0000256" key="5">
    <source>
        <dbReference type="SAM" id="MobiDB-lite"/>
    </source>
</evidence>
<dbReference type="Gene3D" id="3.30.1150.10">
    <property type="match status" value="1"/>
</dbReference>
<dbReference type="InterPro" id="IPR014161">
    <property type="entry name" value="Tol-Pal_TolA"/>
</dbReference>
<keyword evidence="9" id="KW-1185">Reference proteome</keyword>
<dbReference type="EMBL" id="AAOA02000004">
    <property type="protein sequence ID" value="EAQ97232.1"/>
    <property type="molecule type" value="Genomic_DNA"/>
</dbReference>
<dbReference type="GO" id="GO:0019534">
    <property type="term" value="F:toxin transmembrane transporter activity"/>
    <property type="evidence" value="ECO:0007669"/>
    <property type="project" value="InterPro"/>
</dbReference>
<evidence type="ECO:0000256" key="1">
    <source>
        <dbReference type="ARBA" id="ARBA00004167"/>
    </source>
</evidence>
<dbReference type="InterPro" id="IPR037682">
    <property type="entry name" value="TonB_C"/>
</dbReference>
<dbReference type="Proteomes" id="UP000019205">
    <property type="component" value="Chromosome"/>
</dbReference>
<evidence type="ECO:0000313" key="8">
    <source>
        <dbReference type="EMBL" id="EAQ97232.1"/>
    </source>
</evidence>
<evidence type="ECO:0000256" key="4">
    <source>
        <dbReference type="ARBA" id="ARBA00023136"/>
    </source>
</evidence>
<feature type="transmembrane region" description="Helical" evidence="6">
    <location>
        <begin position="12"/>
        <end position="32"/>
    </location>
</feature>
<sequence>MNRDWYSLGQLTLLPVAGTLALHLLVLAAILLRFQPDSDPRTIEARVLPPTAINATLIDASSLKPKKQVRKPAPKPVAKPAAKTAPKPANKTPTKTAAASSPPPKAASKPAVSKKPAPAPKVEEKRISAEELAAISRRELAAAMAAEDSSQVAVTAEEMSTSYAALIRDTVVNYWSRPPSARNGMEALLAIQLVPTGEIVSVNVLRSSGSVAFDRSAINAVEKAGSFPELKNLPGREFEKTFRRFQLLFRPEDLRY</sequence>
<reference evidence="8 9" key="2">
    <citation type="journal article" date="2009" name="PLoS ONE">
        <title>The photosynthetic apparatus and its regulation in the aerobic gammaproteobacterium Congregibacter litoralis gen. nov., sp. nov.</title>
        <authorList>
            <person name="Spring S."/>
            <person name="Lunsdorf H."/>
            <person name="Fuchs B.M."/>
            <person name="Tindall B.J."/>
        </authorList>
    </citation>
    <scope>NUCLEOTIDE SEQUENCE [LARGE SCALE GENOMIC DNA]</scope>
    <source>
        <strain evidence="8">KT71</strain>
    </source>
</reference>
<dbReference type="HOGENOM" id="CLU_038804_0_0_6"/>
<dbReference type="OrthoDB" id="9779830at2"/>
<feature type="compositionally biased region" description="Basic residues" evidence="5">
    <location>
        <begin position="64"/>
        <end position="73"/>
    </location>
</feature>
<organism evidence="8 9">
    <name type="scientific">Congregibacter litoralis KT71</name>
    <dbReference type="NCBI Taxonomy" id="314285"/>
    <lineage>
        <taxon>Bacteria</taxon>
        <taxon>Pseudomonadati</taxon>
        <taxon>Pseudomonadota</taxon>
        <taxon>Gammaproteobacteria</taxon>
        <taxon>Cellvibrionales</taxon>
        <taxon>Halieaceae</taxon>
        <taxon>Congregibacter</taxon>
    </lineage>
</organism>
<keyword evidence="8" id="KW-0132">Cell division</keyword>
<dbReference type="RefSeq" id="WP_008293951.1">
    <property type="nucleotide sequence ID" value="NZ_CM002299.1"/>
</dbReference>
<dbReference type="GO" id="GO:0016020">
    <property type="term" value="C:membrane"/>
    <property type="evidence" value="ECO:0007669"/>
    <property type="project" value="UniProtKB-SubCell"/>
</dbReference>
<keyword evidence="3 6" id="KW-1133">Transmembrane helix</keyword>
<comment type="subcellular location">
    <subcellularLocation>
        <location evidence="1">Membrane</location>
        <topology evidence="1">Single-pass membrane protein</topology>
    </subcellularLocation>
</comment>
<gene>
    <name evidence="8" type="ORF">KT71_07629</name>
</gene>
<dbReference type="eggNOG" id="COG0810">
    <property type="taxonomic scope" value="Bacteria"/>
</dbReference>
<keyword evidence="8" id="KW-0131">Cell cycle</keyword>
<dbReference type="GO" id="GO:0051301">
    <property type="term" value="P:cell division"/>
    <property type="evidence" value="ECO:0007669"/>
    <property type="project" value="UniProtKB-KW"/>
</dbReference>
<comment type="caution">
    <text evidence="8">The sequence shown here is derived from an EMBL/GenBank/DDBJ whole genome shotgun (WGS) entry which is preliminary data.</text>
</comment>
<feature type="compositionally biased region" description="Low complexity" evidence="5">
    <location>
        <begin position="76"/>
        <end position="116"/>
    </location>
</feature>
<reference evidence="8 9" key="1">
    <citation type="journal article" date="2007" name="Proc. Natl. Acad. Sci. U.S.A.">
        <title>Characterization of a marine gammaproteobacterium capable of aerobic anoxygenic photosynthesis.</title>
        <authorList>
            <person name="Fuchs B.M."/>
            <person name="Spring S."/>
            <person name="Teeling H."/>
            <person name="Quast C."/>
            <person name="Wulf J."/>
            <person name="Schattenhofer M."/>
            <person name="Yan S."/>
            <person name="Ferriera S."/>
            <person name="Johnson J."/>
            <person name="Glockner F.O."/>
            <person name="Amann R."/>
        </authorList>
    </citation>
    <scope>NUCLEOTIDE SEQUENCE [LARGE SCALE GENOMIC DNA]</scope>
    <source>
        <strain evidence="8">KT71</strain>
    </source>
</reference>
<name>A4A9R5_9GAMM</name>
<dbReference type="NCBIfam" id="TIGR02794">
    <property type="entry name" value="tolA_full"/>
    <property type="match status" value="1"/>
</dbReference>
<dbReference type="InterPro" id="IPR006260">
    <property type="entry name" value="TonB/TolA_C"/>
</dbReference>
<dbReference type="AlphaFoldDB" id="A4A9R5"/>
<feature type="domain" description="TonB C-terminal" evidence="7">
    <location>
        <begin position="159"/>
        <end position="256"/>
    </location>
</feature>
<keyword evidence="2 6" id="KW-0812">Transmembrane</keyword>
<evidence type="ECO:0000256" key="6">
    <source>
        <dbReference type="SAM" id="Phobius"/>
    </source>
</evidence>
<evidence type="ECO:0000259" key="7">
    <source>
        <dbReference type="PROSITE" id="PS52015"/>
    </source>
</evidence>
<dbReference type="PROSITE" id="PS52015">
    <property type="entry name" value="TONB_CTD"/>
    <property type="match status" value="1"/>
</dbReference>
<protein>
    <submittedName>
        <fullName evidence="8">Cell division and transport-associated protein TolA</fullName>
    </submittedName>
</protein>
<evidence type="ECO:0000256" key="2">
    <source>
        <dbReference type="ARBA" id="ARBA00022692"/>
    </source>
</evidence>
<dbReference type="GO" id="GO:0043213">
    <property type="term" value="P:bacteriocin transport"/>
    <property type="evidence" value="ECO:0007669"/>
    <property type="project" value="InterPro"/>
</dbReference>
<evidence type="ECO:0000256" key="3">
    <source>
        <dbReference type="ARBA" id="ARBA00022989"/>
    </source>
</evidence>
<evidence type="ECO:0000313" key="9">
    <source>
        <dbReference type="Proteomes" id="UP000019205"/>
    </source>
</evidence>
<feature type="region of interest" description="Disordered" evidence="5">
    <location>
        <begin position="63"/>
        <end position="125"/>
    </location>
</feature>
<dbReference type="SUPFAM" id="SSF74653">
    <property type="entry name" value="TolA/TonB C-terminal domain"/>
    <property type="match status" value="1"/>
</dbReference>
<dbReference type="Pfam" id="PF13103">
    <property type="entry name" value="TonB_2"/>
    <property type="match status" value="1"/>
</dbReference>
<proteinExistence type="predicted"/>
<dbReference type="NCBIfam" id="TIGR01352">
    <property type="entry name" value="tonB_Cterm"/>
    <property type="match status" value="1"/>
</dbReference>
<keyword evidence="4 6" id="KW-0472">Membrane</keyword>
<dbReference type="STRING" id="314285.KT71_07629"/>
<accession>A4A9R5</accession>